<dbReference type="EMBL" id="KZ824423">
    <property type="protein sequence ID" value="RAL04602.1"/>
    <property type="molecule type" value="Genomic_DNA"/>
</dbReference>
<evidence type="ECO:0000313" key="1">
    <source>
        <dbReference type="EMBL" id="RAL04602.1"/>
    </source>
</evidence>
<dbReference type="Proteomes" id="UP000249402">
    <property type="component" value="Unassembled WGS sequence"/>
</dbReference>
<evidence type="ECO:0000313" key="2">
    <source>
        <dbReference type="Proteomes" id="UP000249402"/>
    </source>
</evidence>
<keyword evidence="2" id="KW-1185">Reference proteome</keyword>
<sequence length="195" mass="20862">MMLCNPSRRLRSPFTDCPPSGPLSPSSALLHPTVTMALWRKHASAPKLRTVGVGAGVGVGSGPDGEMETLWNPGPCNDPLPGWVGEEDENLIPVLGTRYSVLGAGMEISTARGRSRMPPSPLPNHHPSSSDSFWCSVQRWAAVTGQGTPPRLVEPGAHSITGHEIIMDGLLRTEYFLRSTCTVLAVDWTGSLVQD</sequence>
<protein>
    <submittedName>
        <fullName evidence="1">Uncharacterized protein</fullName>
    </submittedName>
</protein>
<gene>
    <name evidence="1" type="ORF">BO80DRAFT_204396</name>
</gene>
<proteinExistence type="predicted"/>
<organism evidence="1 2">
    <name type="scientific">Aspergillus ibericus CBS 121593</name>
    <dbReference type="NCBI Taxonomy" id="1448316"/>
    <lineage>
        <taxon>Eukaryota</taxon>
        <taxon>Fungi</taxon>
        <taxon>Dikarya</taxon>
        <taxon>Ascomycota</taxon>
        <taxon>Pezizomycotina</taxon>
        <taxon>Eurotiomycetes</taxon>
        <taxon>Eurotiomycetidae</taxon>
        <taxon>Eurotiales</taxon>
        <taxon>Aspergillaceae</taxon>
        <taxon>Aspergillus</taxon>
        <taxon>Aspergillus subgen. Circumdati</taxon>
    </lineage>
</organism>
<dbReference type="RefSeq" id="XP_025578929.1">
    <property type="nucleotide sequence ID" value="XM_025714239.1"/>
</dbReference>
<dbReference type="GeneID" id="37219104"/>
<name>A0A395H9R9_9EURO</name>
<dbReference type="AlphaFoldDB" id="A0A395H9R9"/>
<accession>A0A395H9R9</accession>
<dbReference type="VEuPathDB" id="FungiDB:BO80DRAFT_204396"/>
<reference evidence="1 2" key="1">
    <citation type="submission" date="2018-02" db="EMBL/GenBank/DDBJ databases">
        <title>The genomes of Aspergillus section Nigri reveals drivers in fungal speciation.</title>
        <authorList>
            <consortium name="DOE Joint Genome Institute"/>
            <person name="Vesth T.C."/>
            <person name="Nybo J."/>
            <person name="Theobald S."/>
            <person name="Brandl J."/>
            <person name="Frisvad J.C."/>
            <person name="Nielsen K.F."/>
            <person name="Lyhne E.K."/>
            <person name="Kogle M.E."/>
            <person name="Kuo A."/>
            <person name="Riley R."/>
            <person name="Clum A."/>
            <person name="Nolan M."/>
            <person name="Lipzen A."/>
            <person name="Salamov A."/>
            <person name="Henrissat B."/>
            <person name="Wiebenga A."/>
            <person name="De vries R.P."/>
            <person name="Grigoriev I.V."/>
            <person name="Mortensen U.H."/>
            <person name="Andersen M.R."/>
            <person name="Baker S.E."/>
        </authorList>
    </citation>
    <scope>NUCLEOTIDE SEQUENCE [LARGE SCALE GENOMIC DNA]</scope>
    <source>
        <strain evidence="1 2">CBS 121593</strain>
    </source>
</reference>